<dbReference type="STRING" id="1131731.BAZO_06539"/>
<dbReference type="Proteomes" id="UP000006315">
    <property type="component" value="Unassembled WGS sequence"/>
</dbReference>
<dbReference type="GO" id="GO:0004352">
    <property type="term" value="F:glutamate dehydrogenase (NAD+) activity"/>
    <property type="evidence" value="ECO:0007669"/>
    <property type="project" value="UniProtKB-ARBA"/>
</dbReference>
<evidence type="ECO:0000256" key="8">
    <source>
        <dbReference type="PIRSR" id="PIRSR000185-3"/>
    </source>
</evidence>
<dbReference type="InterPro" id="IPR036291">
    <property type="entry name" value="NAD(P)-bd_dom_sf"/>
</dbReference>
<dbReference type="AlphaFoldDB" id="K6CA65"/>
<dbReference type="EMBL" id="AJLR01000043">
    <property type="protein sequence ID" value="EKN67990.1"/>
    <property type="molecule type" value="Genomic_DNA"/>
</dbReference>
<dbReference type="InterPro" id="IPR014362">
    <property type="entry name" value="Glu_DH"/>
</dbReference>
<evidence type="ECO:0000256" key="2">
    <source>
        <dbReference type="ARBA" id="ARBA00012896"/>
    </source>
</evidence>
<keyword evidence="4 7" id="KW-0520">NAD</keyword>
<dbReference type="PIRSF" id="PIRSF000185">
    <property type="entry name" value="Glu_DH"/>
    <property type="match status" value="1"/>
</dbReference>
<keyword evidence="7" id="KW-0547">Nucleotide-binding</keyword>
<dbReference type="RefSeq" id="WP_003330532.1">
    <property type="nucleotide sequence ID" value="NZ_AJLR01000043.1"/>
</dbReference>
<sequence>MGTTVDQKRATPIVEESLDLLTSTQITFKEALDKLGYSKEMYELLKEPLKMLTVRIPVKMDNGSTKIFTGYRAQHNDAVGPTKGGVRFHPEVDENEVKSLSMWMSLKCGIVDLPYGGGKGGIICDPRSMSMGEIERLSRGYVRAISQIVGPTKDIPAPDVYTNAQIMAWMMDEYSRIREHDSPGFITGKPLVLGGSAGRDKATAQGVVICIEEAAKKRGITIEEARVVVQGFGNAGSFLAKFMHDMGAKVVGISDAGGALYDPNGLDIDYLLDRRDSFGMVTNLFKNTITNQELLELECDILVPAAISNQITAGNAHNIKAAIIVEAANGPTTLEATKILTERGILLVPDVLASAGGVTVSYFEWVQNNQGYYWSEEEVNDKLRKNLVRAFNNVYDAAEQRKVNMRLAAYMVGIRRMAEASHFRGWV</sequence>
<proteinExistence type="inferred from homology"/>
<feature type="binding site" evidence="7">
    <location>
        <position position="83"/>
    </location>
    <ligand>
        <name>substrate</name>
    </ligand>
</feature>
<feature type="binding site" evidence="7">
    <location>
        <position position="361"/>
    </location>
    <ligand>
        <name>substrate</name>
    </ligand>
</feature>
<dbReference type="InterPro" id="IPR006097">
    <property type="entry name" value="Glu/Leu/Phe/Val/Trp_DH_dimer"/>
</dbReference>
<evidence type="ECO:0000256" key="3">
    <source>
        <dbReference type="ARBA" id="ARBA00023002"/>
    </source>
</evidence>
<dbReference type="GO" id="GO:0000166">
    <property type="term" value="F:nucleotide binding"/>
    <property type="evidence" value="ECO:0007669"/>
    <property type="project" value="UniProtKB-KW"/>
</dbReference>
<evidence type="ECO:0000313" key="12">
    <source>
        <dbReference type="Proteomes" id="UP000006315"/>
    </source>
</evidence>
<evidence type="ECO:0000256" key="5">
    <source>
        <dbReference type="PIRNR" id="PIRNR000185"/>
    </source>
</evidence>
<dbReference type="InterPro" id="IPR046346">
    <property type="entry name" value="Aminoacid_DH-like_N_sf"/>
</dbReference>
<keyword evidence="3 5" id="KW-0560">Oxidoreductase</keyword>
<organism evidence="11 12">
    <name type="scientific">Schinkia azotoformans LMG 9581</name>
    <dbReference type="NCBI Taxonomy" id="1131731"/>
    <lineage>
        <taxon>Bacteria</taxon>
        <taxon>Bacillati</taxon>
        <taxon>Bacillota</taxon>
        <taxon>Bacilli</taxon>
        <taxon>Bacillales</taxon>
        <taxon>Bacillaceae</taxon>
        <taxon>Calidifontibacillus/Schinkia group</taxon>
        <taxon>Schinkia</taxon>
    </lineage>
</organism>
<evidence type="ECO:0000256" key="9">
    <source>
        <dbReference type="RuleBase" id="RU004417"/>
    </source>
</evidence>
<dbReference type="FunFam" id="3.40.50.720:FF:000212">
    <property type="entry name" value="Glutamate dehydrogenase"/>
    <property type="match status" value="1"/>
</dbReference>
<dbReference type="Pfam" id="PF00208">
    <property type="entry name" value="ELFV_dehydrog"/>
    <property type="match status" value="1"/>
</dbReference>
<dbReference type="InterPro" id="IPR033524">
    <property type="entry name" value="Glu/Leu/Phe/Val_DH_AS"/>
</dbReference>
<feature type="binding site" evidence="7">
    <location>
        <position position="107"/>
    </location>
    <ligand>
        <name>substrate</name>
    </ligand>
</feature>
<dbReference type="PANTHER" id="PTHR11606:SF13">
    <property type="entry name" value="GLUTAMATE DEHYDROGENASE 1, MITOCHONDRIAL"/>
    <property type="match status" value="1"/>
</dbReference>
<comment type="similarity">
    <text evidence="1 5 9">Belongs to the Glu/Leu/Phe/Val dehydrogenases family.</text>
</comment>
<dbReference type="SUPFAM" id="SSF53223">
    <property type="entry name" value="Aminoacid dehydrogenase-like, N-terminal domain"/>
    <property type="match status" value="1"/>
</dbReference>
<dbReference type="InterPro" id="IPR006096">
    <property type="entry name" value="Glu/Leu/Phe/Val/Trp_DH_C"/>
</dbReference>
<evidence type="ECO:0000313" key="11">
    <source>
        <dbReference type="EMBL" id="EKN67990.1"/>
    </source>
</evidence>
<feature type="active site" description="Proton donor" evidence="6">
    <location>
        <position position="119"/>
    </location>
</feature>
<reference evidence="11 12" key="1">
    <citation type="journal article" date="2012" name="Front. Microbiol.">
        <title>Redundancy and modularity in membrane-associated dissimilatory nitrate reduction in Bacillus.</title>
        <authorList>
            <person name="Heylen K."/>
            <person name="Keltjens J."/>
        </authorList>
    </citation>
    <scope>NUCLEOTIDE SEQUENCE [LARGE SCALE GENOMIC DNA]</scope>
    <source>
        <strain evidence="11 12">LMG 9581</strain>
    </source>
</reference>
<evidence type="ECO:0000256" key="1">
    <source>
        <dbReference type="ARBA" id="ARBA00006382"/>
    </source>
</evidence>
<dbReference type="InterPro" id="IPR006095">
    <property type="entry name" value="Glu/Leu/Phe/Val/Trp_DH"/>
</dbReference>
<accession>K6CA65</accession>
<dbReference type="PRINTS" id="PR00082">
    <property type="entry name" value="GLFDHDRGNASE"/>
</dbReference>
<dbReference type="PATRIC" id="fig|1131731.3.peg.1372"/>
<feature type="domain" description="Glutamate/phenylalanine/leucine/valine/L-tryptophan dehydrogenase C-terminal" evidence="10">
    <location>
        <begin position="196"/>
        <end position="425"/>
    </location>
</feature>
<feature type="site" description="Important for catalysis" evidence="8">
    <location>
        <position position="159"/>
    </location>
</feature>
<dbReference type="Gene3D" id="3.40.50.10860">
    <property type="entry name" value="Leucine Dehydrogenase, chain A, domain 1"/>
    <property type="match status" value="1"/>
</dbReference>
<dbReference type="InterPro" id="IPR033922">
    <property type="entry name" value="NAD_bind_Glu_DH"/>
</dbReference>
<comment type="caution">
    <text evidence="11">The sequence shown here is derived from an EMBL/GenBank/DDBJ whole genome shotgun (WGS) entry which is preliminary data.</text>
</comment>
<dbReference type="FunFam" id="3.40.50.10860:FF:000008">
    <property type="entry name" value="Glutamate dehydrogenase"/>
    <property type="match status" value="1"/>
</dbReference>
<dbReference type="CDD" id="cd01076">
    <property type="entry name" value="NAD_bind_1_Glu_DH"/>
    <property type="match status" value="1"/>
</dbReference>
<dbReference type="PANTHER" id="PTHR11606">
    <property type="entry name" value="GLUTAMATE DEHYDROGENASE"/>
    <property type="match status" value="1"/>
</dbReference>
<gene>
    <name evidence="11" type="ORF">BAZO_06539</name>
</gene>
<name>K6CA65_SCHAZ</name>
<evidence type="ECO:0000256" key="4">
    <source>
        <dbReference type="ARBA" id="ARBA00023027"/>
    </source>
</evidence>
<dbReference type="SMART" id="SM00839">
    <property type="entry name" value="ELFV_dehydrog"/>
    <property type="match status" value="1"/>
</dbReference>
<dbReference type="SUPFAM" id="SSF51735">
    <property type="entry name" value="NAD(P)-binding Rossmann-fold domains"/>
    <property type="match status" value="1"/>
</dbReference>
<evidence type="ECO:0000256" key="7">
    <source>
        <dbReference type="PIRSR" id="PIRSR000185-2"/>
    </source>
</evidence>
<protein>
    <recommendedName>
        <fullName evidence="2 5">Glutamate dehydrogenase</fullName>
    </recommendedName>
</protein>
<dbReference type="Pfam" id="PF02812">
    <property type="entry name" value="ELFV_dehydrog_N"/>
    <property type="match status" value="1"/>
</dbReference>
<keyword evidence="12" id="KW-1185">Reference proteome</keyword>
<feature type="binding site" evidence="7">
    <location>
        <position position="203"/>
    </location>
    <ligand>
        <name>NAD(+)</name>
        <dbReference type="ChEBI" id="CHEBI:57540"/>
    </ligand>
</feature>
<evidence type="ECO:0000256" key="6">
    <source>
        <dbReference type="PIRSR" id="PIRSR000185-1"/>
    </source>
</evidence>
<evidence type="ECO:0000259" key="10">
    <source>
        <dbReference type="SMART" id="SM00839"/>
    </source>
</evidence>
<dbReference type="PROSITE" id="PS00074">
    <property type="entry name" value="GLFV_DEHYDROGENASE"/>
    <property type="match status" value="1"/>
</dbReference>
<dbReference type="Gene3D" id="3.40.50.720">
    <property type="entry name" value="NAD(P)-binding Rossmann-like Domain"/>
    <property type="match status" value="1"/>
</dbReference>
<dbReference type="GO" id="GO:0006538">
    <property type="term" value="P:L-glutamate catabolic process"/>
    <property type="evidence" value="ECO:0007669"/>
    <property type="project" value="TreeGrafter"/>
</dbReference>
<feature type="binding site" evidence="7">
    <location>
        <position position="234"/>
    </location>
    <ligand>
        <name>NAD(+)</name>
        <dbReference type="ChEBI" id="CHEBI:57540"/>
    </ligand>
</feature>